<name>W7HZL3_9PEZI</name>
<dbReference type="Proteomes" id="UP000024837">
    <property type="component" value="Unassembled WGS sequence"/>
</dbReference>
<sequence length="573" mass="64302">MADSLSIMGGVASAIQLVELAFKAASSIYKAVEDVKSAPKKVRAFRSDLNSILDLLQTISGLLKRAESERRTLGEVKALLEQAIDLFYSDLVEFWKPIETVYNKSDSAKGKLQIALRGDGEWQRISSRLFFHYERLDAASVQLANVLAMEQLDALDRVESNTVGIRRDLAEDVATPLRQLIQLQTLHIEQSCNQNADLHSVLEVNQRESRHQFVKIEGYVEDIADKQDLAVWRMDNVEGKVDSLKVMAQNLESNIPPPATLLRALASISVGAGRNTSNSSRSMDERIQEERQRIKMTNAIRRIGRLAKDCQGTTYLEGDDSAGYMASIQDLLDVLKDILNGAIGLQRELKRLATQIVSVDSIYVEKRPKAWLQKKSERQRRVTKQITHGFTPDTVDSKEYRMKKNLDDETGSLVATCRNETRTATWESEGLVEVQAMRVHSHTGNNVNSGQTKSSYAMRFGGVSGTELPGFTSMPILLRVYNLRNIDAKDNQSPWRIAPNGNLRELERLLTSGMVAVNDIDQGGQSMLHAVIEYLKFRKRDEGCAKRLEICRFLLEQGVDVNIIARPTRELAP</sequence>
<reference evidence="1 2" key="1">
    <citation type="submission" date="2013-05" db="EMBL/GenBank/DDBJ databases">
        <title>Drechslerella stenobrocha genome reveals carnivorous origination and mechanical trapping mechanism of predatory fungi.</title>
        <authorList>
            <person name="Liu X."/>
            <person name="Zhang W."/>
            <person name="Liu K."/>
        </authorList>
    </citation>
    <scope>NUCLEOTIDE SEQUENCE [LARGE SCALE GENOMIC DNA]</scope>
    <source>
        <strain evidence="1 2">248</strain>
    </source>
</reference>
<dbReference type="HOGENOM" id="CLU_475673_0_0_1"/>
<protein>
    <recommendedName>
        <fullName evidence="3">Fungal N-terminal domain-containing protein</fullName>
    </recommendedName>
</protein>
<keyword evidence="2" id="KW-1185">Reference proteome</keyword>
<dbReference type="InterPro" id="IPR036770">
    <property type="entry name" value="Ankyrin_rpt-contain_sf"/>
</dbReference>
<evidence type="ECO:0008006" key="3">
    <source>
        <dbReference type="Google" id="ProtNLM"/>
    </source>
</evidence>
<evidence type="ECO:0000313" key="1">
    <source>
        <dbReference type="EMBL" id="EWC45373.1"/>
    </source>
</evidence>
<gene>
    <name evidence="1" type="ORF">DRE_00772</name>
</gene>
<dbReference type="AlphaFoldDB" id="W7HZL3"/>
<proteinExistence type="predicted"/>
<organism evidence="1 2">
    <name type="scientific">Drechslerella stenobrocha 248</name>
    <dbReference type="NCBI Taxonomy" id="1043628"/>
    <lineage>
        <taxon>Eukaryota</taxon>
        <taxon>Fungi</taxon>
        <taxon>Dikarya</taxon>
        <taxon>Ascomycota</taxon>
        <taxon>Pezizomycotina</taxon>
        <taxon>Orbiliomycetes</taxon>
        <taxon>Orbiliales</taxon>
        <taxon>Orbiliaceae</taxon>
        <taxon>Drechslerella</taxon>
    </lineage>
</organism>
<accession>W7HZL3</accession>
<dbReference type="EMBL" id="KI966427">
    <property type="protein sequence ID" value="EWC45373.1"/>
    <property type="molecule type" value="Genomic_DNA"/>
</dbReference>
<evidence type="ECO:0000313" key="2">
    <source>
        <dbReference type="Proteomes" id="UP000024837"/>
    </source>
</evidence>
<dbReference type="Gene3D" id="1.25.40.20">
    <property type="entry name" value="Ankyrin repeat-containing domain"/>
    <property type="match status" value="1"/>
</dbReference>
<dbReference type="OrthoDB" id="3200163at2759"/>